<evidence type="ECO:0000256" key="3">
    <source>
        <dbReference type="ARBA" id="ARBA00012966"/>
    </source>
</evidence>
<protein>
    <recommendedName>
        <fullName evidence="3">nucleoside-diphosphate kinase</fullName>
        <ecNumber evidence="3">2.7.4.6</ecNumber>
    </recommendedName>
</protein>
<evidence type="ECO:0000256" key="6">
    <source>
        <dbReference type="PROSITE-ProRule" id="PRU00706"/>
    </source>
</evidence>
<reference evidence="8 9" key="1">
    <citation type="journal article" date="2015" name="Nature">
        <title>rRNA introns, odd ribosomes, and small enigmatic genomes across a large radiation of phyla.</title>
        <authorList>
            <person name="Brown C.T."/>
            <person name="Hug L.A."/>
            <person name="Thomas B.C."/>
            <person name="Sharon I."/>
            <person name="Castelle C.J."/>
            <person name="Singh A."/>
            <person name="Wilkins M.J."/>
            <person name="Williams K.H."/>
            <person name="Banfield J.F."/>
        </authorList>
    </citation>
    <scope>NUCLEOTIDE SEQUENCE [LARGE SCALE GENOMIC DNA]</scope>
</reference>
<dbReference type="AlphaFoldDB" id="A0A0G1WJ97"/>
<dbReference type="EC" id="2.7.4.6" evidence="3"/>
<dbReference type="Proteomes" id="UP000033882">
    <property type="component" value="Unassembled WGS sequence"/>
</dbReference>
<comment type="caution">
    <text evidence="6">Lacks conserved residue(s) required for the propagation of feature annotation.</text>
</comment>
<dbReference type="GO" id="GO:0004550">
    <property type="term" value="F:nucleoside diphosphate kinase activity"/>
    <property type="evidence" value="ECO:0007669"/>
    <property type="project" value="UniProtKB-EC"/>
</dbReference>
<evidence type="ECO:0000256" key="5">
    <source>
        <dbReference type="ARBA" id="ARBA00022777"/>
    </source>
</evidence>
<comment type="caution">
    <text evidence="8">The sequence shown here is derived from an EMBL/GenBank/DDBJ whole genome shotgun (WGS) entry which is preliminary data.</text>
</comment>
<dbReference type="SMART" id="SM00562">
    <property type="entry name" value="NDK"/>
    <property type="match status" value="1"/>
</dbReference>
<dbReference type="PANTHER" id="PTHR11349">
    <property type="entry name" value="NUCLEOSIDE DIPHOSPHATE KINASE"/>
    <property type="match status" value="1"/>
</dbReference>
<dbReference type="PATRIC" id="fig|1619005.3.peg.221"/>
<dbReference type="EMBL" id="LCPB01000003">
    <property type="protein sequence ID" value="KKU90398.1"/>
    <property type="molecule type" value="Genomic_DNA"/>
</dbReference>
<dbReference type="InterPro" id="IPR034907">
    <property type="entry name" value="NDK-like_dom"/>
</dbReference>
<dbReference type="SUPFAM" id="SSF54919">
    <property type="entry name" value="Nucleoside diphosphate kinase, NDK"/>
    <property type="match status" value="1"/>
</dbReference>
<dbReference type="InterPro" id="IPR036850">
    <property type="entry name" value="NDK-like_dom_sf"/>
</dbReference>
<evidence type="ECO:0000256" key="2">
    <source>
        <dbReference type="ARBA" id="ARBA00008142"/>
    </source>
</evidence>
<gene>
    <name evidence="8" type="ORF">UY19_C0003G0053</name>
</gene>
<name>A0A0G1WJ97_9BACT</name>
<dbReference type="Gene3D" id="3.30.70.141">
    <property type="entry name" value="Nucleoside diphosphate kinase-like domain"/>
    <property type="match status" value="1"/>
</dbReference>
<feature type="domain" description="Nucleoside diphosphate kinase-like" evidence="7">
    <location>
        <begin position="3"/>
        <end position="179"/>
    </location>
</feature>
<keyword evidence="5 8" id="KW-0418">Kinase</keyword>
<evidence type="ECO:0000259" key="7">
    <source>
        <dbReference type="SMART" id="SM00562"/>
    </source>
</evidence>
<sequence>MIKERTLVVVKPDGVQRSLIGEITGRFERVGLKLVGVKMIVPTKEFIETHYTIDPEWRRITGEKTIKSYKEKGQTPPSEDPLEITGIILNHLKNYMITGPVVAMVWEGVHAVKIVRKLVGSTEPLSSDVGTIRGDYVIDSYQLSDKDGRAVRNLIHASGTVDEANKEIDLWFKKEELIDYKLVQDKILYDVNLDGMLE</sequence>
<evidence type="ECO:0000313" key="9">
    <source>
        <dbReference type="Proteomes" id="UP000033882"/>
    </source>
</evidence>
<keyword evidence="4" id="KW-0808">Transferase</keyword>
<organism evidence="8 9">
    <name type="scientific">Candidatus Wolfebacteria bacterium GW2011_GWA2_47_9b</name>
    <dbReference type="NCBI Taxonomy" id="1619005"/>
    <lineage>
        <taxon>Bacteria</taxon>
        <taxon>Candidatus Wolfeibacteriota</taxon>
    </lineage>
</organism>
<dbReference type="PROSITE" id="PS51374">
    <property type="entry name" value="NDPK_LIKE"/>
    <property type="match status" value="1"/>
</dbReference>
<evidence type="ECO:0000313" key="8">
    <source>
        <dbReference type="EMBL" id="KKU90398.1"/>
    </source>
</evidence>
<accession>A0A0G1WJ97</accession>
<comment type="cofactor">
    <cofactor evidence="1">
        <name>Mg(2+)</name>
        <dbReference type="ChEBI" id="CHEBI:18420"/>
    </cofactor>
</comment>
<comment type="similarity">
    <text evidence="2 6">Belongs to the NDK family.</text>
</comment>
<evidence type="ECO:0000256" key="1">
    <source>
        <dbReference type="ARBA" id="ARBA00001946"/>
    </source>
</evidence>
<dbReference type="Pfam" id="PF00334">
    <property type="entry name" value="NDK"/>
    <property type="match status" value="2"/>
</dbReference>
<dbReference type="CDD" id="cd04413">
    <property type="entry name" value="NDPk_I"/>
    <property type="match status" value="1"/>
</dbReference>
<proteinExistence type="inferred from homology"/>
<evidence type="ECO:0000256" key="4">
    <source>
        <dbReference type="ARBA" id="ARBA00022679"/>
    </source>
</evidence>